<keyword evidence="2" id="KW-1185">Reference proteome</keyword>
<accession>A0ACC3BA87</accession>
<evidence type="ECO:0000313" key="1">
    <source>
        <dbReference type="EMBL" id="KAK1147573.1"/>
    </source>
</evidence>
<proteinExistence type="predicted"/>
<dbReference type="EMBL" id="JAOPJF010000011">
    <property type="protein sequence ID" value="KAK1147573.1"/>
    <property type="molecule type" value="Genomic_DNA"/>
</dbReference>
<name>A0ACC3BA87_9EURO</name>
<sequence length="434" mass="48827">MADFDESAPKPFPLVGPHATERLVDTGNLLESVDGVAGFLPFRRWVKSFREKREYPRQNCQRYVEGWSDASSNRCENSLGLSIGNGAQELQWEALSRHSSHLGTVKTNTMSITSQSVMRSRGATQSTTNYSTKSDMRQSTESARPVSWIMDEEAHNRAVKRRKALREIIVTESDYVLGLKALTDILLLFPTRQEIYRNLQLIRGTHDAFLTRLRAVTPMSCLPGMELGQSIPNKIPKHSNAVDLSFMAFQNSSSETRNPSTRPNLRIRAITAETNEALEVAREIDKLSITFVAYKDFCSHYEQLMQDMDLLRRSVPNWAILDQGIEALSKSVASMESRTLEPNKSMSLNDLLIKVSLELHKLLKWTPIQDDPSAHDGIREVLECVRATVAQINEAPSNPINKKLAHQTLLLQGIHPCMTFIVNWGQSISAVCSM</sequence>
<gene>
    <name evidence="1" type="ORF">N8T08_000915</name>
</gene>
<dbReference type="Proteomes" id="UP001177260">
    <property type="component" value="Unassembled WGS sequence"/>
</dbReference>
<evidence type="ECO:0000313" key="2">
    <source>
        <dbReference type="Proteomes" id="UP001177260"/>
    </source>
</evidence>
<protein>
    <submittedName>
        <fullName evidence="1">Uncharacterized protein</fullName>
    </submittedName>
</protein>
<reference evidence="1 2" key="1">
    <citation type="journal article" date="2023" name="ACS Omega">
        <title>Identification of the Neoaspergillic Acid Biosynthesis Gene Cluster by Establishing an In Vitro CRISPR-Ribonucleoprotein Genetic System in Aspergillus melleus.</title>
        <authorList>
            <person name="Yuan B."/>
            <person name="Grau M.F."/>
            <person name="Murata R.M."/>
            <person name="Torok T."/>
            <person name="Venkateswaran K."/>
            <person name="Stajich J.E."/>
            <person name="Wang C.C.C."/>
        </authorList>
    </citation>
    <scope>NUCLEOTIDE SEQUENCE [LARGE SCALE GENOMIC DNA]</scope>
    <source>
        <strain evidence="1 2">IMV 1140</strain>
    </source>
</reference>
<comment type="caution">
    <text evidence="1">The sequence shown here is derived from an EMBL/GenBank/DDBJ whole genome shotgun (WGS) entry which is preliminary data.</text>
</comment>
<organism evidence="1 2">
    <name type="scientific">Aspergillus melleus</name>
    <dbReference type="NCBI Taxonomy" id="138277"/>
    <lineage>
        <taxon>Eukaryota</taxon>
        <taxon>Fungi</taxon>
        <taxon>Dikarya</taxon>
        <taxon>Ascomycota</taxon>
        <taxon>Pezizomycotina</taxon>
        <taxon>Eurotiomycetes</taxon>
        <taxon>Eurotiomycetidae</taxon>
        <taxon>Eurotiales</taxon>
        <taxon>Aspergillaceae</taxon>
        <taxon>Aspergillus</taxon>
        <taxon>Aspergillus subgen. Circumdati</taxon>
    </lineage>
</organism>